<dbReference type="STRING" id="163.SAMN04487775_101535"/>
<proteinExistence type="predicted"/>
<dbReference type="OrthoDB" id="357391at2"/>
<sequence length="267" mass="29675">MKRKHTAIRRFLTKTGVAVCVLAAFSAGFTGCKKNQKDNDPNSVDLTLNQADSPAIQSAPQKWHVTNKRVMVLFGYDFNNPEIKESLLSLLRENFGLDEDGGLIYPVTYPEDFKHGVKGYASDFTAALQTEELDLCGVVLLGAPENTHIALARNQDKWEQEVPYPVIALFPQDDVLGIESTCDIVVDKGQTAGLTGEIAPEETDGQILQNAPEIIVETIKYIQLLDGAPERSKALQKHMQQMLEGYQFHHYTDPETGLMSINHFVLN</sequence>
<evidence type="ECO:0000256" key="1">
    <source>
        <dbReference type="SAM" id="SignalP"/>
    </source>
</evidence>
<evidence type="ECO:0000313" key="2">
    <source>
        <dbReference type="EMBL" id="SEQ64278.1"/>
    </source>
</evidence>
<name>A0A1H9HPQ7_9SPIR</name>
<keyword evidence="1" id="KW-0732">Signal</keyword>
<dbReference type="EMBL" id="FOFU01000007">
    <property type="protein sequence ID" value="SEQ64278.1"/>
    <property type="molecule type" value="Genomic_DNA"/>
</dbReference>
<accession>A0A1H9HPQ7</accession>
<protein>
    <submittedName>
        <fullName evidence="2">Uncharacterized protein</fullName>
    </submittedName>
</protein>
<gene>
    <name evidence="2" type="ORF">SAMN04487977_107101</name>
</gene>
<dbReference type="RefSeq" id="WP_143064224.1">
    <property type="nucleotide sequence ID" value="NZ_FOFU01000007.1"/>
</dbReference>
<evidence type="ECO:0000313" key="3">
    <source>
        <dbReference type="Proteomes" id="UP000182360"/>
    </source>
</evidence>
<dbReference type="AlphaFoldDB" id="A0A1H9HPQ7"/>
<feature type="chain" id="PRO_5010234903" evidence="1">
    <location>
        <begin position="24"/>
        <end position="267"/>
    </location>
</feature>
<dbReference type="Proteomes" id="UP000182360">
    <property type="component" value="Unassembled WGS sequence"/>
</dbReference>
<keyword evidence="3" id="KW-1185">Reference proteome</keyword>
<reference evidence="2 3" key="1">
    <citation type="submission" date="2016-10" db="EMBL/GenBank/DDBJ databases">
        <authorList>
            <person name="de Groot N.N."/>
        </authorList>
    </citation>
    <scope>NUCLEOTIDE SEQUENCE [LARGE SCALE GENOMIC DNA]</scope>
    <source>
        <strain evidence="2 3">B25</strain>
    </source>
</reference>
<organism evidence="2 3">
    <name type="scientific">Treponema bryantii</name>
    <dbReference type="NCBI Taxonomy" id="163"/>
    <lineage>
        <taxon>Bacteria</taxon>
        <taxon>Pseudomonadati</taxon>
        <taxon>Spirochaetota</taxon>
        <taxon>Spirochaetia</taxon>
        <taxon>Spirochaetales</taxon>
        <taxon>Treponemataceae</taxon>
        <taxon>Treponema</taxon>
    </lineage>
</organism>
<feature type="signal peptide" evidence="1">
    <location>
        <begin position="1"/>
        <end position="23"/>
    </location>
</feature>
<dbReference type="PROSITE" id="PS51257">
    <property type="entry name" value="PROKAR_LIPOPROTEIN"/>
    <property type="match status" value="1"/>
</dbReference>